<name>A0A919P8F9_9CELL</name>
<proteinExistence type="predicted"/>
<keyword evidence="2" id="KW-0472">Membrane</keyword>
<comment type="caution">
    <text evidence="3">The sequence shown here is derived from an EMBL/GenBank/DDBJ whole genome shotgun (WGS) entry which is preliminary data.</text>
</comment>
<feature type="transmembrane region" description="Helical" evidence="2">
    <location>
        <begin position="63"/>
        <end position="86"/>
    </location>
</feature>
<organism evidence="3 4">
    <name type="scientific">Cellulomonas pakistanensis</name>
    <dbReference type="NCBI Taxonomy" id="992287"/>
    <lineage>
        <taxon>Bacteria</taxon>
        <taxon>Bacillati</taxon>
        <taxon>Actinomycetota</taxon>
        <taxon>Actinomycetes</taxon>
        <taxon>Micrococcales</taxon>
        <taxon>Cellulomonadaceae</taxon>
        <taxon>Cellulomonas</taxon>
    </lineage>
</organism>
<dbReference type="RefSeq" id="WP_203668322.1">
    <property type="nucleotide sequence ID" value="NZ_BONO01000010.1"/>
</dbReference>
<reference evidence="3" key="1">
    <citation type="submission" date="2021-01" db="EMBL/GenBank/DDBJ databases">
        <title>Whole genome shotgun sequence of Cellulomonas pakistanensis NBRC 110800.</title>
        <authorList>
            <person name="Komaki H."/>
            <person name="Tamura T."/>
        </authorList>
    </citation>
    <scope>NUCLEOTIDE SEQUENCE</scope>
    <source>
        <strain evidence="3">NBRC 110800</strain>
    </source>
</reference>
<keyword evidence="2" id="KW-0812">Transmembrane</keyword>
<sequence>MFARKSKFSQTDQVSLYVEMWKQSVEVQKHFNEIEWRIRGLALTVATFALGAAGWTARDGATVGPFSLGALVVVLGLLLWYAFYFVDRAWYHPLLKAAVKHGEALEQEIMRSLPVAGMTQAITAGSPYEPSRVVAILSGKRTGPMHSEDKLVWFYKVGAAALVVAAIALQSATSFAFASTGPEELVVRVEHDTSQRSHGAPAGSAARAR</sequence>
<accession>A0A919P8F9</accession>
<evidence type="ECO:0000256" key="2">
    <source>
        <dbReference type="SAM" id="Phobius"/>
    </source>
</evidence>
<keyword evidence="2" id="KW-1133">Transmembrane helix</keyword>
<evidence type="ECO:0000313" key="3">
    <source>
        <dbReference type="EMBL" id="GIG36299.1"/>
    </source>
</evidence>
<feature type="transmembrane region" description="Helical" evidence="2">
    <location>
        <begin position="38"/>
        <end position="57"/>
    </location>
</feature>
<dbReference type="Proteomes" id="UP000642125">
    <property type="component" value="Unassembled WGS sequence"/>
</dbReference>
<feature type="transmembrane region" description="Helical" evidence="2">
    <location>
        <begin position="153"/>
        <end position="178"/>
    </location>
</feature>
<keyword evidence="4" id="KW-1185">Reference proteome</keyword>
<evidence type="ECO:0000256" key="1">
    <source>
        <dbReference type="SAM" id="MobiDB-lite"/>
    </source>
</evidence>
<dbReference type="EMBL" id="BONO01000010">
    <property type="protein sequence ID" value="GIG36299.1"/>
    <property type="molecule type" value="Genomic_DNA"/>
</dbReference>
<gene>
    <name evidence="3" type="ORF">Cpa01nite_16800</name>
</gene>
<dbReference type="AlphaFoldDB" id="A0A919P8F9"/>
<evidence type="ECO:0000313" key="4">
    <source>
        <dbReference type="Proteomes" id="UP000642125"/>
    </source>
</evidence>
<protein>
    <submittedName>
        <fullName evidence="3">Uncharacterized protein</fullName>
    </submittedName>
</protein>
<feature type="region of interest" description="Disordered" evidence="1">
    <location>
        <begin position="190"/>
        <end position="209"/>
    </location>
</feature>